<evidence type="ECO:0000256" key="11">
    <source>
        <dbReference type="ARBA" id="ARBA00023242"/>
    </source>
</evidence>
<feature type="region of interest" description="Disordered" evidence="12">
    <location>
        <begin position="1"/>
        <end position="37"/>
    </location>
</feature>
<dbReference type="OrthoDB" id="1929626at2759"/>
<reference evidence="14" key="1">
    <citation type="submission" date="2017-07" db="EMBL/GenBank/DDBJ databases">
        <title>Taro Niue Genome Assembly and Annotation.</title>
        <authorList>
            <person name="Atibalentja N."/>
            <person name="Keating K."/>
            <person name="Fields C.J."/>
        </authorList>
    </citation>
    <scope>NUCLEOTIDE SEQUENCE</scope>
    <source>
        <strain evidence="14">Niue_2</strain>
        <tissue evidence="14">Leaf</tissue>
    </source>
</reference>
<name>A0A843WPM0_COLES</name>
<keyword evidence="9" id="KW-0371">Homeobox</keyword>
<dbReference type="GO" id="GO:0005634">
    <property type="term" value="C:nucleus"/>
    <property type="evidence" value="ECO:0007669"/>
    <property type="project" value="UniProtKB-SubCell"/>
</dbReference>
<dbReference type="InterPro" id="IPR009057">
    <property type="entry name" value="Homeodomain-like_sf"/>
</dbReference>
<comment type="subunit">
    <text evidence="3">Homo- and heterodimer with other ZFHD proteins.</text>
</comment>
<feature type="region of interest" description="Disordered" evidence="12">
    <location>
        <begin position="138"/>
        <end position="170"/>
    </location>
</feature>
<keyword evidence="11" id="KW-0539">Nucleus</keyword>
<keyword evidence="10" id="KW-0804">Transcription</keyword>
<evidence type="ECO:0000256" key="4">
    <source>
        <dbReference type="ARBA" id="ARBA00022723"/>
    </source>
</evidence>
<dbReference type="InterPro" id="IPR006455">
    <property type="entry name" value="Homeodomain_ZF_HD"/>
</dbReference>
<dbReference type="SUPFAM" id="SSF46689">
    <property type="entry name" value="Homeodomain-like"/>
    <property type="match status" value="1"/>
</dbReference>
<dbReference type="PROSITE" id="PS51523">
    <property type="entry name" value="ZF_HD_DIMER"/>
    <property type="match status" value="1"/>
</dbReference>
<dbReference type="GO" id="GO:0008270">
    <property type="term" value="F:zinc ion binding"/>
    <property type="evidence" value="ECO:0007669"/>
    <property type="project" value="UniProtKB-KW"/>
</dbReference>
<evidence type="ECO:0000256" key="3">
    <source>
        <dbReference type="ARBA" id="ARBA00011416"/>
    </source>
</evidence>
<evidence type="ECO:0000256" key="1">
    <source>
        <dbReference type="ARBA" id="ARBA00004049"/>
    </source>
</evidence>
<keyword evidence="5" id="KW-0863">Zinc-finger</keyword>
<keyword evidence="4" id="KW-0479">Metal-binding</keyword>
<dbReference type="GO" id="GO:0003700">
    <property type="term" value="F:DNA-binding transcription factor activity"/>
    <property type="evidence" value="ECO:0007669"/>
    <property type="project" value="TreeGrafter"/>
</dbReference>
<evidence type="ECO:0000313" key="14">
    <source>
        <dbReference type="EMBL" id="MQM07371.1"/>
    </source>
</evidence>
<dbReference type="PANTHER" id="PTHR31948">
    <property type="entry name" value="ZINC-FINGER HOMEODOMAIN PROTEIN 2"/>
    <property type="match status" value="1"/>
</dbReference>
<dbReference type="Proteomes" id="UP000652761">
    <property type="component" value="Unassembled WGS sequence"/>
</dbReference>
<keyword evidence="6" id="KW-0862">Zinc</keyword>
<dbReference type="GO" id="GO:0000976">
    <property type="term" value="F:transcription cis-regulatory region binding"/>
    <property type="evidence" value="ECO:0007669"/>
    <property type="project" value="TreeGrafter"/>
</dbReference>
<evidence type="ECO:0000256" key="6">
    <source>
        <dbReference type="ARBA" id="ARBA00022833"/>
    </source>
</evidence>
<keyword evidence="8" id="KW-0238">DNA-binding</keyword>
<evidence type="ECO:0000313" key="15">
    <source>
        <dbReference type="Proteomes" id="UP000652761"/>
    </source>
</evidence>
<dbReference type="Pfam" id="PF04770">
    <property type="entry name" value="ZF-HD_dimer"/>
    <property type="match status" value="1"/>
</dbReference>
<dbReference type="AlphaFoldDB" id="A0A843WPM0"/>
<gene>
    <name evidence="14" type="ORF">Taro_040210</name>
</gene>
<feature type="compositionally biased region" description="Basic and acidic residues" evidence="12">
    <location>
        <begin position="1"/>
        <end position="13"/>
    </location>
</feature>
<evidence type="ECO:0000259" key="13">
    <source>
        <dbReference type="PROSITE" id="PS51523"/>
    </source>
</evidence>
<evidence type="ECO:0000256" key="2">
    <source>
        <dbReference type="ARBA" id="ARBA00004123"/>
    </source>
</evidence>
<keyword evidence="7" id="KW-0805">Transcription regulation</keyword>
<organism evidence="14 15">
    <name type="scientific">Colocasia esculenta</name>
    <name type="common">Wild taro</name>
    <name type="synonym">Arum esculentum</name>
    <dbReference type="NCBI Taxonomy" id="4460"/>
    <lineage>
        <taxon>Eukaryota</taxon>
        <taxon>Viridiplantae</taxon>
        <taxon>Streptophyta</taxon>
        <taxon>Embryophyta</taxon>
        <taxon>Tracheophyta</taxon>
        <taxon>Spermatophyta</taxon>
        <taxon>Magnoliopsida</taxon>
        <taxon>Liliopsida</taxon>
        <taxon>Araceae</taxon>
        <taxon>Aroideae</taxon>
        <taxon>Colocasieae</taxon>
        <taxon>Colocasia</taxon>
    </lineage>
</organism>
<dbReference type="GO" id="GO:0050793">
    <property type="term" value="P:regulation of developmental process"/>
    <property type="evidence" value="ECO:0007669"/>
    <property type="project" value="TreeGrafter"/>
</dbReference>
<feature type="compositionally biased region" description="Gly residues" evidence="12">
    <location>
        <begin position="285"/>
        <end position="294"/>
    </location>
</feature>
<comment type="function">
    <text evidence="1">Putative transcription factor.</text>
</comment>
<dbReference type="PANTHER" id="PTHR31948:SF72">
    <property type="entry name" value="ZINC-FINGER HOMEODOMAIN PROTEIN 10"/>
    <property type="match status" value="1"/>
</dbReference>
<sequence length="398" mass="42453">MDLHYGSHTDHLHQQHQSAPLPAPAIPKPLGEVEEESAKPRPFFPLSLPNGTHKNHRQEPPPPLAWSRPRGRHECRKNHVVYRECMKNHAAPLGGHALDGCGEFIPSPASNPSTPASLTCAACGCHRNFHRRLLHSDEREEGVLEERDDDVEGHSRSPPPPGKGAGFNQYSSSAPHMLMVLSAGYHGTPVRPSGSPPVVAGTVSAGTPTGVVARTSVGKRFRTKFSPEQKARMQEVCEQLGWRMQRRDDALVEKRCQEIGVSRGVFKVWMHNNKHAFVGGLSSRRGGGGSGGGSTADHATSCGEGGGGGGSCVVSVNGDSGNGGSIGHAVDGSPVSSGVCEYLCAACSPGVWGRCYSAHAPTDTCLCMRVFEADVGRGRRDLFWAGCSKLAEWEDVIK</sequence>
<feature type="domain" description="ZF-HD dimerization-type" evidence="13">
    <location>
        <begin position="82"/>
        <end position="133"/>
    </location>
</feature>
<dbReference type="InterPro" id="IPR006456">
    <property type="entry name" value="ZF_HD_homeobox_Cys/His_dimer"/>
</dbReference>
<keyword evidence="15" id="KW-1185">Reference proteome</keyword>
<evidence type="ECO:0000256" key="10">
    <source>
        <dbReference type="ARBA" id="ARBA00023163"/>
    </source>
</evidence>
<dbReference type="Gene3D" id="1.10.10.60">
    <property type="entry name" value="Homeodomain-like"/>
    <property type="match status" value="1"/>
</dbReference>
<dbReference type="NCBIfam" id="TIGR01566">
    <property type="entry name" value="ZF_HD_prot_N"/>
    <property type="match status" value="1"/>
</dbReference>
<evidence type="ECO:0000256" key="8">
    <source>
        <dbReference type="ARBA" id="ARBA00023125"/>
    </source>
</evidence>
<comment type="caution">
    <text evidence="14">The sequence shown here is derived from an EMBL/GenBank/DDBJ whole genome shotgun (WGS) entry which is preliminary data.</text>
</comment>
<comment type="subcellular location">
    <subcellularLocation>
        <location evidence="2">Nucleus</location>
    </subcellularLocation>
</comment>
<evidence type="ECO:0000256" key="5">
    <source>
        <dbReference type="ARBA" id="ARBA00022771"/>
    </source>
</evidence>
<proteinExistence type="predicted"/>
<feature type="region of interest" description="Disordered" evidence="12">
    <location>
        <begin position="49"/>
        <end position="70"/>
    </location>
</feature>
<accession>A0A843WPM0</accession>
<evidence type="ECO:0000256" key="9">
    <source>
        <dbReference type="ARBA" id="ARBA00023155"/>
    </source>
</evidence>
<evidence type="ECO:0000256" key="12">
    <source>
        <dbReference type="SAM" id="MobiDB-lite"/>
    </source>
</evidence>
<feature type="region of interest" description="Disordered" evidence="12">
    <location>
        <begin position="281"/>
        <end position="300"/>
    </location>
</feature>
<dbReference type="EMBL" id="NMUH01003857">
    <property type="protein sequence ID" value="MQM07371.1"/>
    <property type="molecule type" value="Genomic_DNA"/>
</dbReference>
<evidence type="ECO:0000256" key="7">
    <source>
        <dbReference type="ARBA" id="ARBA00023015"/>
    </source>
</evidence>
<dbReference type="NCBIfam" id="TIGR01565">
    <property type="entry name" value="homeo_ZF_HD"/>
    <property type="match status" value="1"/>
</dbReference>
<protein>
    <recommendedName>
        <fullName evidence="13">ZF-HD dimerization-type domain-containing protein</fullName>
    </recommendedName>
</protein>